<gene>
    <name evidence="1" type="ORF">OKIOD_LOCUS3940</name>
</gene>
<evidence type="ECO:0000313" key="2">
    <source>
        <dbReference type="Proteomes" id="UP001158576"/>
    </source>
</evidence>
<organism evidence="1 2">
    <name type="scientific">Oikopleura dioica</name>
    <name type="common">Tunicate</name>
    <dbReference type="NCBI Taxonomy" id="34765"/>
    <lineage>
        <taxon>Eukaryota</taxon>
        <taxon>Metazoa</taxon>
        <taxon>Chordata</taxon>
        <taxon>Tunicata</taxon>
        <taxon>Appendicularia</taxon>
        <taxon>Copelata</taxon>
        <taxon>Oikopleuridae</taxon>
        <taxon>Oikopleura</taxon>
    </lineage>
</organism>
<evidence type="ECO:0000313" key="1">
    <source>
        <dbReference type="EMBL" id="CAG5089864.1"/>
    </source>
</evidence>
<reference evidence="1 2" key="1">
    <citation type="submission" date="2021-04" db="EMBL/GenBank/DDBJ databases">
        <authorList>
            <person name="Bliznina A."/>
        </authorList>
    </citation>
    <scope>NUCLEOTIDE SEQUENCE [LARGE SCALE GENOMIC DNA]</scope>
</reference>
<keyword evidence="2" id="KW-1185">Reference proteome</keyword>
<dbReference type="Proteomes" id="UP001158576">
    <property type="component" value="Chromosome PAR"/>
</dbReference>
<dbReference type="EMBL" id="OU015568">
    <property type="protein sequence ID" value="CAG5089864.1"/>
    <property type="molecule type" value="Genomic_DNA"/>
</dbReference>
<accession>A0ABN7S0A1</accession>
<proteinExistence type="predicted"/>
<protein>
    <submittedName>
        <fullName evidence="1">Oidioi.mRNA.OKI2018_I69.PAR.g12382.t1.cds</fullName>
    </submittedName>
</protein>
<name>A0ABN7S0A1_OIKDI</name>
<sequence>MIVPIEQVKPKKKGVAKKMVSFFKKQFVSYQYPIKEINQRALWIDTNTKTNLGAMTKASVNSVLHCPPPPYPKSVGLAAMTTKEEPPMHSQFSDETLKYATIRRSYSVRYRSASRYY</sequence>